<organism evidence="1 2">
    <name type="scientific">Paramecium primaurelia</name>
    <dbReference type="NCBI Taxonomy" id="5886"/>
    <lineage>
        <taxon>Eukaryota</taxon>
        <taxon>Sar</taxon>
        <taxon>Alveolata</taxon>
        <taxon>Ciliophora</taxon>
        <taxon>Intramacronucleata</taxon>
        <taxon>Oligohymenophorea</taxon>
        <taxon>Peniculida</taxon>
        <taxon>Parameciidae</taxon>
        <taxon>Paramecium</taxon>
    </lineage>
</organism>
<protein>
    <submittedName>
        <fullName evidence="1">Uncharacterized protein</fullName>
    </submittedName>
</protein>
<accession>A0A8S1PUX1</accession>
<dbReference type="EMBL" id="CAJJDM010000135">
    <property type="protein sequence ID" value="CAD8107055.1"/>
    <property type="molecule type" value="Genomic_DNA"/>
</dbReference>
<dbReference type="Proteomes" id="UP000688137">
    <property type="component" value="Unassembled WGS sequence"/>
</dbReference>
<evidence type="ECO:0000313" key="1">
    <source>
        <dbReference type="EMBL" id="CAD8107055.1"/>
    </source>
</evidence>
<evidence type="ECO:0000313" key="2">
    <source>
        <dbReference type="Proteomes" id="UP000688137"/>
    </source>
</evidence>
<dbReference type="AlphaFoldDB" id="A0A8S1PUX1"/>
<comment type="caution">
    <text evidence="1">The sequence shown here is derived from an EMBL/GenBank/DDBJ whole genome shotgun (WGS) entry which is preliminary data.</text>
</comment>
<name>A0A8S1PUX1_PARPR</name>
<keyword evidence="2" id="KW-1185">Reference proteome</keyword>
<gene>
    <name evidence="1" type="ORF">PPRIM_AZ9-3.1.T1320124</name>
</gene>
<dbReference type="OMA" id="LKNGVWI"/>
<dbReference type="PANTHER" id="PTHR33706:SF1">
    <property type="entry name" value="TPR REPEAT PROTEIN"/>
    <property type="match status" value="1"/>
</dbReference>
<sequence>MNVDLAQTQETLKKVCLEPYDLGQGNKQYDGYKYDFKNKRLVKIIFTISYSQFNEIKYIKNDGQIIRINKLIDLQKSPDILTNLEQINHLQWQGAYNGDLEKVGYWRALWKGAALIDVGGFYTNGKKFGIWKELFKNYWDKAQIYEIGEYSNDYRKGVWKFVYRDQQIGGGEYDEQGLKTGNWIDLNDDFWDSHQITYHGQYRNGLKVGQWKTFKEDRNEKFELIGGGYYNEQGLKNGQWEDLNSNFNQDENVYFNGEYQNGMKIGMWNIYQREEKGDQKIAGGFYNEQGLKEGLWLDLSPQFQKDSKIFYKGNYQNGKKIGRWETIYQNNSIGGGFYDNQELKIGQWAEISDNFWNKCQVVYHGQYKNGKKYGRWDISYKEQILIWPEWIGGGQYDEQGCKIGKWVDLSNNFHDDNQSTYNGEYKNGKKQGIWDLQNIDIQIGGGLYDEDGLKNGIWIDQSDIFGSLDNVVTFEGNYQHGKRIDNWTWNFFIEWDNDYQKLDGGFYDKECQKDGIWLDLSDDFEHYHQIIYQGEYQNGHKQGKWDIKFRQYMDNDFDLIGGGFYDKDGYKNGQWLDLSENYSKKNQVVYKGKYKKSKKYGEWEIQYKNEEIGGGFYEEFDLKNGVWIELSDYFNQACKILNSGEYIEGKKFGRWHIKYKGWGENNYKQIGGGWYGEEGLKDGIWIVLSDNFREDSKIIYQGVYQKGKKKGKWSIKYRGRREKEYQEIGSGYFDDQGLKNGQWIVLSDTFCDQNQLVYSGKYYNGKKVGKWNEYKIGEKQICKQDQNKE</sequence>
<dbReference type="PANTHER" id="PTHR33706">
    <property type="entry name" value="MORN VARIANT REPEAT PROTEIN"/>
    <property type="match status" value="1"/>
</dbReference>
<reference evidence="1" key="1">
    <citation type="submission" date="2021-01" db="EMBL/GenBank/DDBJ databases">
        <authorList>
            <consortium name="Genoscope - CEA"/>
            <person name="William W."/>
        </authorList>
    </citation>
    <scope>NUCLEOTIDE SEQUENCE</scope>
</reference>
<proteinExistence type="predicted"/>